<evidence type="ECO:0000313" key="8">
    <source>
        <dbReference type="EMBL" id="EFA74998.1"/>
    </source>
</evidence>
<comment type="similarity">
    <text evidence="1">Belongs to the peptidase A1 family.</text>
</comment>
<dbReference type="AlphaFoldDB" id="D3BV60"/>
<dbReference type="GO" id="GO:0006508">
    <property type="term" value="P:proteolysis"/>
    <property type="evidence" value="ECO:0007669"/>
    <property type="project" value="UniProtKB-KW"/>
</dbReference>
<evidence type="ECO:0000256" key="1">
    <source>
        <dbReference type="ARBA" id="ARBA00007447"/>
    </source>
</evidence>
<proteinExistence type="inferred from homology"/>
<evidence type="ECO:0000256" key="2">
    <source>
        <dbReference type="ARBA" id="ARBA00022670"/>
    </source>
</evidence>
<feature type="disulfide bond" evidence="6">
    <location>
        <begin position="70"/>
        <end position="73"/>
    </location>
</feature>
<dbReference type="InterPro" id="IPR033121">
    <property type="entry name" value="PEPTIDASE_A1"/>
</dbReference>
<keyword evidence="6" id="KW-1015">Disulfide bond</keyword>
<dbReference type="InterPro" id="IPR034164">
    <property type="entry name" value="Pepsin-like_dom"/>
</dbReference>
<dbReference type="FunCoup" id="D3BV60">
    <property type="interactions" value="2"/>
</dbReference>
<feature type="domain" description="Peptidase A1" evidence="7">
    <location>
        <begin position="39"/>
        <end position="378"/>
    </location>
</feature>
<dbReference type="GeneID" id="31367500"/>
<sequence length="394" mass="42800">MNIKSLNAVPISDNLVAVNKKSRNVLDINIDNEIAGDLYQINTKIIVGNHTFTVQVDTGSSLMAIPMVNCNTCHDRPSYDPTHSQYSKVVSCFSEHCLGSGSAPPQCKNRAEDDCDFVILYGDGSRVSGKIYQDVVNLSGLSGIANFGANRIETGDFEYPRADGIVGFGRSCKTCVPTVFESLVQAHGLKNIFAMSMDYEGRGTLSLGELNPSNHIGEIQYTPLFEDGPFYNIKPTNFKVDDTVILPRLLGRQVIVDSGSSALSLASGAYDALVHHFRKNYCHVAGICDSPSILDGSICYNSASSLDLLPTIYLTFEGGVKVAVPPKNYLTKAPLTNGASGYCWMIDRADPSTTILGDVFMRGYYTVFDNEEKRIGFAVNSRNTPGALSVKIDH</sequence>
<protein>
    <submittedName>
        <fullName evidence="8">Putative aspartyl protease</fullName>
    </submittedName>
</protein>
<evidence type="ECO:0000256" key="5">
    <source>
        <dbReference type="PIRSR" id="PIRSR601461-1"/>
    </source>
</evidence>
<dbReference type="InParanoid" id="D3BV60"/>
<evidence type="ECO:0000259" key="7">
    <source>
        <dbReference type="PROSITE" id="PS51767"/>
    </source>
</evidence>
<dbReference type="CDD" id="cd05471">
    <property type="entry name" value="pepsin_like"/>
    <property type="match status" value="1"/>
</dbReference>
<dbReference type="EMBL" id="ADBJ01000060">
    <property type="protein sequence ID" value="EFA74998.1"/>
    <property type="molecule type" value="Genomic_DNA"/>
</dbReference>
<dbReference type="PANTHER" id="PTHR13683">
    <property type="entry name" value="ASPARTYL PROTEASES"/>
    <property type="match status" value="1"/>
</dbReference>
<dbReference type="Gene3D" id="2.40.70.10">
    <property type="entry name" value="Acid Proteases"/>
    <property type="match status" value="2"/>
</dbReference>
<dbReference type="PANTHER" id="PTHR13683:SF375">
    <property type="entry name" value="PEPTIDASE A1 DOMAIN-CONTAINING PROTEIN"/>
    <property type="match status" value="1"/>
</dbReference>
<dbReference type="Pfam" id="PF00026">
    <property type="entry name" value="Asp"/>
    <property type="match status" value="1"/>
</dbReference>
<accession>D3BV60</accession>
<keyword evidence="2 8" id="KW-0645">Protease</keyword>
<reference evidence="8 9" key="1">
    <citation type="journal article" date="2011" name="Genome Res.">
        <title>Phylogeny-wide analysis of social amoeba genomes highlights ancient origins for complex intercellular communication.</title>
        <authorList>
            <person name="Heidel A.J."/>
            <person name="Lawal H.M."/>
            <person name="Felder M."/>
            <person name="Schilde C."/>
            <person name="Helps N.R."/>
            <person name="Tunggal B."/>
            <person name="Rivero F."/>
            <person name="John U."/>
            <person name="Schleicher M."/>
            <person name="Eichinger L."/>
            <person name="Platzer M."/>
            <person name="Noegel A.A."/>
            <person name="Schaap P."/>
            <person name="Gloeckner G."/>
        </authorList>
    </citation>
    <scope>NUCLEOTIDE SEQUENCE [LARGE SCALE GENOMIC DNA]</scope>
    <source>
        <strain evidence="9">ATCC 26659 / Pp 5 / PN500</strain>
    </source>
</reference>
<keyword evidence="3" id="KW-0732">Signal</keyword>
<dbReference type="PROSITE" id="PS51767">
    <property type="entry name" value="PEPTIDASE_A1"/>
    <property type="match status" value="1"/>
</dbReference>
<comment type="caution">
    <text evidence="8">The sequence shown here is derived from an EMBL/GenBank/DDBJ whole genome shotgun (WGS) entry which is preliminary data.</text>
</comment>
<feature type="active site" evidence="5">
    <location>
        <position position="57"/>
    </location>
</feature>
<feature type="active site" evidence="5">
    <location>
        <position position="257"/>
    </location>
</feature>
<evidence type="ECO:0000256" key="6">
    <source>
        <dbReference type="PIRSR" id="PIRSR601461-2"/>
    </source>
</evidence>
<dbReference type="InterPro" id="IPR021109">
    <property type="entry name" value="Peptidase_aspartic_dom_sf"/>
</dbReference>
<name>D3BV60_HETP5</name>
<evidence type="ECO:0000256" key="3">
    <source>
        <dbReference type="ARBA" id="ARBA00022729"/>
    </source>
</evidence>
<dbReference type="MEROPS" id="A01.A90"/>
<dbReference type="OMA" id="CQTSDNS"/>
<dbReference type="RefSeq" id="XP_020427132.1">
    <property type="nucleotide sequence ID" value="XM_020582778.1"/>
</dbReference>
<organism evidence="8 9">
    <name type="scientific">Heterostelium pallidum (strain ATCC 26659 / Pp 5 / PN500)</name>
    <name type="common">Cellular slime mold</name>
    <name type="synonym">Polysphondylium pallidum</name>
    <dbReference type="NCBI Taxonomy" id="670386"/>
    <lineage>
        <taxon>Eukaryota</taxon>
        <taxon>Amoebozoa</taxon>
        <taxon>Evosea</taxon>
        <taxon>Eumycetozoa</taxon>
        <taxon>Dictyostelia</taxon>
        <taxon>Acytosteliales</taxon>
        <taxon>Acytosteliaceae</taxon>
        <taxon>Heterostelium</taxon>
    </lineage>
</organism>
<keyword evidence="9" id="KW-1185">Reference proteome</keyword>
<dbReference type="Proteomes" id="UP000001396">
    <property type="component" value="Unassembled WGS sequence"/>
</dbReference>
<dbReference type="STRING" id="670386.D3BV60"/>
<dbReference type="InterPro" id="IPR001461">
    <property type="entry name" value="Aspartic_peptidase_A1"/>
</dbReference>
<evidence type="ECO:0000256" key="4">
    <source>
        <dbReference type="ARBA" id="ARBA00022801"/>
    </source>
</evidence>
<gene>
    <name evidence="8" type="ORF">PPL_12032</name>
</gene>
<evidence type="ECO:0000313" key="9">
    <source>
        <dbReference type="Proteomes" id="UP000001396"/>
    </source>
</evidence>
<keyword evidence="4" id="KW-0378">Hydrolase</keyword>
<dbReference type="GO" id="GO:0004190">
    <property type="term" value="F:aspartic-type endopeptidase activity"/>
    <property type="evidence" value="ECO:0007669"/>
    <property type="project" value="InterPro"/>
</dbReference>
<dbReference type="PRINTS" id="PR00792">
    <property type="entry name" value="PEPSIN"/>
</dbReference>
<dbReference type="SUPFAM" id="SSF50630">
    <property type="entry name" value="Acid proteases"/>
    <property type="match status" value="1"/>
</dbReference>